<name>A0A1X7BPM3_9RHOB</name>
<dbReference type="InterPro" id="IPR005467">
    <property type="entry name" value="His_kinase_dom"/>
</dbReference>
<feature type="coiled-coil region" evidence="8">
    <location>
        <begin position="160"/>
        <end position="187"/>
    </location>
</feature>
<dbReference type="Proteomes" id="UP000193224">
    <property type="component" value="Unassembled WGS sequence"/>
</dbReference>
<dbReference type="InterPro" id="IPR050736">
    <property type="entry name" value="Sensor_HK_Regulatory"/>
</dbReference>
<evidence type="ECO:0000256" key="8">
    <source>
        <dbReference type="SAM" id="Coils"/>
    </source>
</evidence>
<dbReference type="Gene3D" id="3.30.565.10">
    <property type="entry name" value="Histidine kinase-like ATPase, C-terminal domain"/>
    <property type="match status" value="1"/>
</dbReference>
<feature type="transmembrane region" description="Helical" evidence="9">
    <location>
        <begin position="6"/>
        <end position="29"/>
    </location>
</feature>
<dbReference type="AlphaFoldDB" id="A0A1X7BPM3"/>
<dbReference type="InterPro" id="IPR003661">
    <property type="entry name" value="HisK_dim/P_dom"/>
</dbReference>
<keyword evidence="6 12" id="KW-0418">Kinase</keyword>
<evidence type="ECO:0000259" key="10">
    <source>
        <dbReference type="PROSITE" id="PS50109"/>
    </source>
</evidence>
<keyword evidence="4" id="KW-0597">Phosphoprotein</keyword>
<keyword evidence="7" id="KW-0902">Two-component regulatory system</keyword>
<comment type="subcellular location">
    <subcellularLocation>
        <location evidence="2">Membrane</location>
    </subcellularLocation>
</comment>
<dbReference type="InterPro" id="IPR003594">
    <property type="entry name" value="HATPase_dom"/>
</dbReference>
<dbReference type="InterPro" id="IPR036097">
    <property type="entry name" value="HisK_dim/P_sf"/>
</dbReference>
<dbReference type="SMART" id="SM00304">
    <property type="entry name" value="HAMP"/>
    <property type="match status" value="1"/>
</dbReference>
<dbReference type="CDD" id="cd00082">
    <property type="entry name" value="HisKA"/>
    <property type="match status" value="1"/>
</dbReference>
<dbReference type="PROSITE" id="PS50109">
    <property type="entry name" value="HIS_KIN"/>
    <property type="match status" value="1"/>
</dbReference>
<dbReference type="InterPro" id="IPR036890">
    <property type="entry name" value="HATPase_C_sf"/>
</dbReference>
<dbReference type="PANTHER" id="PTHR43711:SF1">
    <property type="entry name" value="HISTIDINE KINASE 1"/>
    <property type="match status" value="1"/>
</dbReference>
<dbReference type="GO" id="GO:0000155">
    <property type="term" value="F:phosphorelay sensor kinase activity"/>
    <property type="evidence" value="ECO:0007669"/>
    <property type="project" value="InterPro"/>
</dbReference>
<evidence type="ECO:0000313" key="12">
    <source>
        <dbReference type="EMBL" id="SMC11490.1"/>
    </source>
</evidence>
<evidence type="ECO:0000256" key="9">
    <source>
        <dbReference type="SAM" id="Phobius"/>
    </source>
</evidence>
<sequence>MKIAHIVNIFAFVVLLVATASVSVAIWAAKQSDFHNYRISLAHKSYEQHLQLTADTYLLFKRFGDLLLVGDSDRVQDVNEITERLNMHLSGIRSTIEDEIRLVGDEELEELELLDEVEDVIEDLSSLFQRALAREDIDDIRSNWREFSLVLNDNIKNDFRELISVALEEEEEEVAETEAEARAQMELVRRIAFILAGVFLLITISTLVIFRREFTRPFEDLLNGVRKFAAGDFSTKIELKGRSELSEIGLVLDEMSEVVAARTKNLTMQNEELEQAVRQRTETLEKLLTEARKSEETRRQLLADVSHELRTPLTVIQGESDIALRGADKTIDEYKEALGRTRMAANHTANLVSDLLFISRKDSGSLRLSLEPVDLSRLIYDAITLSGLDVRFTPPSETTMIRADGQRLKQAMLALLENARHHGGSTIEVTLDTYPNSVEIAVSDDGPGISDEEKELAFERFFRGSNAASRYTEGLGLGLPIVRSIAEAHNGSASIHDRTTGGTTIMLTIPKTPQS</sequence>
<feature type="coiled-coil region" evidence="8">
    <location>
        <begin position="270"/>
        <end position="304"/>
    </location>
</feature>
<dbReference type="FunFam" id="1.10.287.130:FF:000001">
    <property type="entry name" value="Two-component sensor histidine kinase"/>
    <property type="match status" value="1"/>
</dbReference>
<dbReference type="OrthoDB" id="9809766at2"/>
<evidence type="ECO:0000256" key="7">
    <source>
        <dbReference type="ARBA" id="ARBA00023012"/>
    </source>
</evidence>
<evidence type="ECO:0000259" key="11">
    <source>
        <dbReference type="PROSITE" id="PS50885"/>
    </source>
</evidence>
<keyword evidence="8" id="KW-0175">Coiled coil</keyword>
<reference evidence="12 13" key="1">
    <citation type="submission" date="2017-03" db="EMBL/GenBank/DDBJ databases">
        <authorList>
            <person name="Afonso C.L."/>
            <person name="Miller P.J."/>
            <person name="Scott M.A."/>
            <person name="Spackman E."/>
            <person name="Goraichik I."/>
            <person name="Dimitrov K.M."/>
            <person name="Suarez D.L."/>
            <person name="Swayne D.E."/>
        </authorList>
    </citation>
    <scope>NUCLEOTIDE SEQUENCE [LARGE SCALE GENOMIC DNA]</scope>
    <source>
        <strain evidence="12 13">CECT 7745</strain>
    </source>
</reference>
<dbReference type="SMART" id="SM00388">
    <property type="entry name" value="HisKA"/>
    <property type="match status" value="1"/>
</dbReference>
<keyword evidence="9" id="KW-0812">Transmembrane</keyword>
<organism evidence="12 13">
    <name type="scientific">Roseovarius aestuarii</name>
    <dbReference type="NCBI Taxonomy" id="475083"/>
    <lineage>
        <taxon>Bacteria</taxon>
        <taxon>Pseudomonadati</taxon>
        <taxon>Pseudomonadota</taxon>
        <taxon>Alphaproteobacteria</taxon>
        <taxon>Rhodobacterales</taxon>
        <taxon>Roseobacteraceae</taxon>
        <taxon>Roseovarius</taxon>
    </lineage>
</organism>
<dbReference type="PROSITE" id="PS50885">
    <property type="entry name" value="HAMP"/>
    <property type="match status" value="1"/>
</dbReference>
<dbReference type="InterPro" id="IPR004358">
    <property type="entry name" value="Sig_transdc_His_kin-like_C"/>
</dbReference>
<dbReference type="CDD" id="cd06225">
    <property type="entry name" value="HAMP"/>
    <property type="match status" value="1"/>
</dbReference>
<evidence type="ECO:0000256" key="2">
    <source>
        <dbReference type="ARBA" id="ARBA00004370"/>
    </source>
</evidence>
<evidence type="ECO:0000313" key="13">
    <source>
        <dbReference type="Proteomes" id="UP000193224"/>
    </source>
</evidence>
<evidence type="ECO:0000256" key="3">
    <source>
        <dbReference type="ARBA" id="ARBA00012438"/>
    </source>
</evidence>
<dbReference type="CDD" id="cd00075">
    <property type="entry name" value="HATPase"/>
    <property type="match status" value="1"/>
</dbReference>
<evidence type="ECO:0000256" key="4">
    <source>
        <dbReference type="ARBA" id="ARBA00022553"/>
    </source>
</evidence>
<dbReference type="Pfam" id="PF00512">
    <property type="entry name" value="HisKA"/>
    <property type="match status" value="1"/>
</dbReference>
<proteinExistence type="predicted"/>
<gene>
    <name evidence="12" type="primary">tcrY</name>
    <name evidence="12" type="ORF">ROA7745_01303</name>
</gene>
<dbReference type="RefSeq" id="WP_085799431.1">
    <property type="nucleotide sequence ID" value="NZ_FWXB01000003.1"/>
</dbReference>
<feature type="domain" description="HAMP" evidence="11">
    <location>
        <begin position="212"/>
        <end position="264"/>
    </location>
</feature>
<dbReference type="GO" id="GO:0016020">
    <property type="term" value="C:membrane"/>
    <property type="evidence" value="ECO:0007669"/>
    <property type="project" value="UniProtKB-SubCell"/>
</dbReference>
<dbReference type="EC" id="2.7.13.3" evidence="3"/>
<dbReference type="SMART" id="SM00387">
    <property type="entry name" value="HATPase_c"/>
    <property type="match status" value="1"/>
</dbReference>
<feature type="transmembrane region" description="Helical" evidence="9">
    <location>
        <begin position="191"/>
        <end position="210"/>
    </location>
</feature>
<evidence type="ECO:0000256" key="5">
    <source>
        <dbReference type="ARBA" id="ARBA00022679"/>
    </source>
</evidence>
<dbReference type="Gene3D" id="6.10.340.10">
    <property type="match status" value="1"/>
</dbReference>
<dbReference type="Gene3D" id="1.10.287.130">
    <property type="match status" value="1"/>
</dbReference>
<keyword evidence="5 12" id="KW-0808">Transferase</keyword>
<dbReference type="PANTHER" id="PTHR43711">
    <property type="entry name" value="TWO-COMPONENT HISTIDINE KINASE"/>
    <property type="match status" value="1"/>
</dbReference>
<dbReference type="PRINTS" id="PR00344">
    <property type="entry name" value="BCTRLSENSOR"/>
</dbReference>
<evidence type="ECO:0000256" key="6">
    <source>
        <dbReference type="ARBA" id="ARBA00022777"/>
    </source>
</evidence>
<dbReference type="Pfam" id="PF00672">
    <property type="entry name" value="HAMP"/>
    <property type="match status" value="1"/>
</dbReference>
<dbReference type="EMBL" id="FWXB01000003">
    <property type="protein sequence ID" value="SMC11490.1"/>
    <property type="molecule type" value="Genomic_DNA"/>
</dbReference>
<evidence type="ECO:0000256" key="1">
    <source>
        <dbReference type="ARBA" id="ARBA00000085"/>
    </source>
</evidence>
<feature type="domain" description="Histidine kinase" evidence="10">
    <location>
        <begin position="304"/>
        <end position="513"/>
    </location>
</feature>
<comment type="catalytic activity">
    <reaction evidence="1">
        <text>ATP + protein L-histidine = ADP + protein N-phospho-L-histidine.</text>
        <dbReference type="EC" id="2.7.13.3"/>
    </reaction>
</comment>
<protein>
    <recommendedName>
        <fullName evidence="3">histidine kinase</fullName>
        <ecNumber evidence="3">2.7.13.3</ecNumber>
    </recommendedName>
</protein>
<accession>A0A1X7BPM3</accession>
<dbReference type="SUPFAM" id="SSF55874">
    <property type="entry name" value="ATPase domain of HSP90 chaperone/DNA topoisomerase II/histidine kinase"/>
    <property type="match status" value="1"/>
</dbReference>
<keyword evidence="9" id="KW-0472">Membrane</keyword>
<dbReference type="Pfam" id="PF02518">
    <property type="entry name" value="HATPase_c"/>
    <property type="match status" value="1"/>
</dbReference>
<keyword evidence="13" id="KW-1185">Reference proteome</keyword>
<dbReference type="SUPFAM" id="SSF47384">
    <property type="entry name" value="Homodimeric domain of signal transducing histidine kinase"/>
    <property type="match status" value="1"/>
</dbReference>
<keyword evidence="9" id="KW-1133">Transmembrane helix</keyword>
<dbReference type="InterPro" id="IPR003660">
    <property type="entry name" value="HAMP_dom"/>
</dbReference>